<dbReference type="PIRSF" id="PIRSF004749">
    <property type="entry name" value="Pep_def"/>
    <property type="match status" value="1"/>
</dbReference>
<protein>
    <recommendedName>
        <fullName evidence="3">Peptide deformylase</fullName>
    </recommendedName>
</protein>
<gene>
    <name evidence="2" type="ORF">S06H3_51461</name>
</gene>
<dbReference type="Pfam" id="PF01327">
    <property type="entry name" value="Pep_deformylase"/>
    <property type="match status" value="1"/>
</dbReference>
<dbReference type="InterPro" id="IPR036821">
    <property type="entry name" value="Peptide_deformylase_sf"/>
</dbReference>
<dbReference type="InterPro" id="IPR023635">
    <property type="entry name" value="Peptide_deformylase"/>
</dbReference>
<organism evidence="2">
    <name type="scientific">marine sediment metagenome</name>
    <dbReference type="NCBI Taxonomy" id="412755"/>
    <lineage>
        <taxon>unclassified sequences</taxon>
        <taxon>metagenomes</taxon>
        <taxon>ecological metagenomes</taxon>
    </lineage>
</organism>
<evidence type="ECO:0000313" key="2">
    <source>
        <dbReference type="EMBL" id="GAI36486.1"/>
    </source>
</evidence>
<evidence type="ECO:0000256" key="1">
    <source>
        <dbReference type="ARBA" id="ARBA00010759"/>
    </source>
</evidence>
<dbReference type="Gene3D" id="3.90.45.10">
    <property type="entry name" value="Peptide deformylase"/>
    <property type="match status" value="1"/>
</dbReference>
<comment type="similarity">
    <text evidence="1">Belongs to the polypeptide deformylase family.</text>
</comment>
<proteinExistence type="inferred from homology"/>
<dbReference type="AlphaFoldDB" id="X1P239"/>
<dbReference type="PANTHER" id="PTHR10458">
    <property type="entry name" value="PEPTIDE DEFORMYLASE"/>
    <property type="match status" value="1"/>
</dbReference>
<comment type="caution">
    <text evidence="2">The sequence shown here is derived from an EMBL/GenBank/DDBJ whole genome shotgun (WGS) entry which is preliminary data.</text>
</comment>
<dbReference type="EMBL" id="BARV01032653">
    <property type="protein sequence ID" value="GAI36486.1"/>
    <property type="molecule type" value="Genomic_DNA"/>
</dbReference>
<accession>X1P239</accession>
<evidence type="ECO:0008006" key="3">
    <source>
        <dbReference type="Google" id="ProtNLM"/>
    </source>
</evidence>
<dbReference type="GO" id="GO:0042586">
    <property type="term" value="F:peptide deformylase activity"/>
    <property type="evidence" value="ECO:0007669"/>
    <property type="project" value="InterPro"/>
</dbReference>
<sequence length="153" mass="17044">MELVKVPSELLRQKSKKVKKIDSIRELAKEMVDFLHSHSNDEPAPIAVSAPQLGALVRVIAFRYNASPTGDIQVLINPTLVYAKGFHVVPESCLSLPGKVFTLRRAKLVKIRGLTLDGVERSFRGRDILAQVFEHELGHLDGILIDQIGSLRR</sequence>
<name>X1P239_9ZZZZ</name>
<dbReference type="PRINTS" id="PR01576">
    <property type="entry name" value="PDEFORMYLASE"/>
</dbReference>
<dbReference type="PANTHER" id="PTHR10458:SF22">
    <property type="entry name" value="PEPTIDE DEFORMYLASE"/>
    <property type="match status" value="1"/>
</dbReference>
<dbReference type="SUPFAM" id="SSF56420">
    <property type="entry name" value="Peptide deformylase"/>
    <property type="match status" value="1"/>
</dbReference>
<reference evidence="2" key="1">
    <citation type="journal article" date="2014" name="Front. Microbiol.">
        <title>High frequency of phylogenetically diverse reductive dehalogenase-homologous genes in deep subseafloor sedimentary metagenomes.</title>
        <authorList>
            <person name="Kawai M."/>
            <person name="Futagami T."/>
            <person name="Toyoda A."/>
            <person name="Takaki Y."/>
            <person name="Nishi S."/>
            <person name="Hori S."/>
            <person name="Arai W."/>
            <person name="Tsubouchi T."/>
            <person name="Morono Y."/>
            <person name="Uchiyama I."/>
            <person name="Ito T."/>
            <person name="Fujiyama A."/>
            <person name="Inagaki F."/>
            <person name="Takami H."/>
        </authorList>
    </citation>
    <scope>NUCLEOTIDE SEQUENCE</scope>
    <source>
        <strain evidence="2">Expedition CK06-06</strain>
    </source>
</reference>